<name>A0A0C2WIG5_AMAMK</name>
<keyword evidence="3" id="KW-1185">Reference proteome</keyword>
<dbReference type="PANTHER" id="PTHR10695">
    <property type="entry name" value="DEPHOSPHO-COA KINASE-RELATED"/>
    <property type="match status" value="1"/>
</dbReference>
<dbReference type="InterPro" id="IPR014729">
    <property type="entry name" value="Rossmann-like_a/b/a_fold"/>
</dbReference>
<dbReference type="OrthoDB" id="330671at2759"/>
<reference evidence="2 3" key="1">
    <citation type="submission" date="2014-04" db="EMBL/GenBank/DDBJ databases">
        <title>Evolutionary Origins and Diversification of the Mycorrhizal Mutualists.</title>
        <authorList>
            <consortium name="DOE Joint Genome Institute"/>
            <consortium name="Mycorrhizal Genomics Consortium"/>
            <person name="Kohler A."/>
            <person name="Kuo A."/>
            <person name="Nagy L.G."/>
            <person name="Floudas D."/>
            <person name="Copeland A."/>
            <person name="Barry K.W."/>
            <person name="Cichocki N."/>
            <person name="Veneault-Fourrey C."/>
            <person name="LaButti K."/>
            <person name="Lindquist E.A."/>
            <person name="Lipzen A."/>
            <person name="Lundell T."/>
            <person name="Morin E."/>
            <person name="Murat C."/>
            <person name="Riley R."/>
            <person name="Ohm R."/>
            <person name="Sun H."/>
            <person name="Tunlid A."/>
            <person name="Henrissat B."/>
            <person name="Grigoriev I.V."/>
            <person name="Hibbett D.S."/>
            <person name="Martin F."/>
        </authorList>
    </citation>
    <scope>NUCLEOTIDE SEQUENCE [LARGE SCALE GENOMIC DNA]</scope>
    <source>
        <strain evidence="2 3">Koide BX008</strain>
    </source>
</reference>
<dbReference type="STRING" id="946122.A0A0C2WIG5"/>
<dbReference type="PANTHER" id="PTHR10695:SF46">
    <property type="entry name" value="BIFUNCTIONAL COENZYME A SYNTHASE-RELATED"/>
    <property type="match status" value="1"/>
</dbReference>
<dbReference type="Proteomes" id="UP000054549">
    <property type="component" value="Unassembled WGS sequence"/>
</dbReference>
<dbReference type="GO" id="GO:0015937">
    <property type="term" value="P:coenzyme A biosynthetic process"/>
    <property type="evidence" value="ECO:0007669"/>
    <property type="project" value="TreeGrafter"/>
</dbReference>
<sequence>MSSPTSPNTTNQQFPTSPETVDNALLLASLSSLGTPQFLGPAITSAATSTRSKLVIVLFSRLFNRAPGEADDNHSRLDFPSSRGISHTEQWDDVQRLLTFVYVQAFKTAQQKDKVLMDIDVLLRGLDENVPEELGRNTDIVFRVSGDSIAVPLPPTISDKRYVYLPAGDRLHENSRELRSETKQEMPSFYPVLALGGTFDHLHPGHKILLSMGAWITSRKIIVGVTDDEMLQKKANKDVMEKLPVRMERVRTFLRFFKPSLEFEIVPLNDVYGPTGWDPNIQALVVSKETLEGARSGMLLLWVMETGLFTLVSKVAAHRASHSLPPLRQFVIDVISSTSSCLDHADAEWLKNNKLSSTYIREWIVEKERGKE</sequence>
<dbReference type="HOGENOM" id="CLU_035272_0_0_1"/>
<dbReference type="Gene3D" id="3.40.50.620">
    <property type="entry name" value="HUPs"/>
    <property type="match status" value="1"/>
</dbReference>
<dbReference type="GO" id="GO:0004140">
    <property type="term" value="F:dephospho-CoA kinase activity"/>
    <property type="evidence" value="ECO:0007669"/>
    <property type="project" value="TreeGrafter"/>
</dbReference>
<proteinExistence type="predicted"/>
<gene>
    <name evidence="2" type="ORF">M378DRAFT_861402</name>
</gene>
<evidence type="ECO:0000313" key="3">
    <source>
        <dbReference type="Proteomes" id="UP000054549"/>
    </source>
</evidence>
<dbReference type="FunCoup" id="A0A0C2WIG5">
    <property type="interactions" value="28"/>
</dbReference>
<dbReference type="InParanoid" id="A0A0C2WIG5"/>
<dbReference type="InterPro" id="IPR004821">
    <property type="entry name" value="Cyt_trans-like"/>
</dbReference>
<dbReference type="SUPFAM" id="SSF52374">
    <property type="entry name" value="Nucleotidylyl transferase"/>
    <property type="match status" value="1"/>
</dbReference>
<dbReference type="AlphaFoldDB" id="A0A0C2WIG5"/>
<accession>A0A0C2WIG5</accession>
<evidence type="ECO:0000259" key="1">
    <source>
        <dbReference type="Pfam" id="PF01467"/>
    </source>
</evidence>
<feature type="domain" description="Cytidyltransferase-like" evidence="1">
    <location>
        <begin position="195"/>
        <end position="362"/>
    </location>
</feature>
<dbReference type="Pfam" id="PF01467">
    <property type="entry name" value="CTP_transf_like"/>
    <property type="match status" value="1"/>
</dbReference>
<dbReference type="EMBL" id="KN818286">
    <property type="protein sequence ID" value="KIL61312.1"/>
    <property type="molecule type" value="Genomic_DNA"/>
</dbReference>
<organism evidence="2 3">
    <name type="scientific">Amanita muscaria (strain Koide BX008)</name>
    <dbReference type="NCBI Taxonomy" id="946122"/>
    <lineage>
        <taxon>Eukaryota</taxon>
        <taxon>Fungi</taxon>
        <taxon>Dikarya</taxon>
        <taxon>Basidiomycota</taxon>
        <taxon>Agaricomycotina</taxon>
        <taxon>Agaricomycetes</taxon>
        <taxon>Agaricomycetidae</taxon>
        <taxon>Agaricales</taxon>
        <taxon>Pluteineae</taxon>
        <taxon>Amanitaceae</taxon>
        <taxon>Amanita</taxon>
    </lineage>
</organism>
<evidence type="ECO:0000313" key="2">
    <source>
        <dbReference type="EMBL" id="KIL61312.1"/>
    </source>
</evidence>
<protein>
    <recommendedName>
        <fullName evidence="1">Cytidyltransferase-like domain-containing protein</fullName>
    </recommendedName>
</protein>